<proteinExistence type="predicted"/>
<sequence>MSVVVALATGEKYRNDDEEGSQVAYKILDNGALAVVVKPVGGELAILREFSPAGYAWVEGKRFLGDVERLAGTDGIVVFG</sequence>
<dbReference type="EMBL" id="JAGIOF010000001">
    <property type="protein sequence ID" value="MBP2386628.1"/>
    <property type="molecule type" value="Genomic_DNA"/>
</dbReference>
<reference evidence="1 2" key="1">
    <citation type="submission" date="2021-03" db="EMBL/GenBank/DDBJ databases">
        <title>Sequencing the genomes of 1000 actinobacteria strains.</title>
        <authorList>
            <person name="Klenk H.-P."/>
        </authorList>
    </citation>
    <scope>NUCLEOTIDE SEQUENCE [LARGE SCALE GENOMIC DNA]</scope>
    <source>
        <strain evidence="1 2">DSM 15797</strain>
    </source>
</reference>
<comment type="caution">
    <text evidence="1">The sequence shown here is derived from an EMBL/GenBank/DDBJ whole genome shotgun (WGS) entry which is preliminary data.</text>
</comment>
<dbReference type="RefSeq" id="WP_209997518.1">
    <property type="nucleotide sequence ID" value="NZ_BAAAJY010000002.1"/>
</dbReference>
<evidence type="ECO:0000313" key="1">
    <source>
        <dbReference type="EMBL" id="MBP2386628.1"/>
    </source>
</evidence>
<gene>
    <name evidence="1" type="ORF">JOF47_002139</name>
</gene>
<name>A0ABS4XE14_9MICC</name>
<organism evidence="1 2">
    <name type="scientific">Paeniglutamicibacter kerguelensis</name>
    <dbReference type="NCBI Taxonomy" id="254788"/>
    <lineage>
        <taxon>Bacteria</taxon>
        <taxon>Bacillati</taxon>
        <taxon>Actinomycetota</taxon>
        <taxon>Actinomycetes</taxon>
        <taxon>Micrococcales</taxon>
        <taxon>Micrococcaceae</taxon>
        <taxon>Paeniglutamicibacter</taxon>
    </lineage>
</organism>
<accession>A0ABS4XE14</accession>
<protein>
    <submittedName>
        <fullName evidence="1">Uncharacterized protein</fullName>
    </submittedName>
</protein>
<keyword evidence="2" id="KW-1185">Reference proteome</keyword>
<evidence type="ECO:0000313" key="2">
    <source>
        <dbReference type="Proteomes" id="UP001296993"/>
    </source>
</evidence>
<dbReference type="Proteomes" id="UP001296993">
    <property type="component" value="Unassembled WGS sequence"/>
</dbReference>